<dbReference type="RefSeq" id="WP_379744091.1">
    <property type="nucleotide sequence ID" value="NZ_JBHSVN010000001.1"/>
</dbReference>
<dbReference type="Proteomes" id="UP001596296">
    <property type="component" value="Unassembled WGS sequence"/>
</dbReference>
<keyword evidence="4" id="KW-1185">Reference proteome</keyword>
<reference evidence="3 4" key="1">
    <citation type="journal article" date="2019" name="Int. J. Syst. Evol. Microbiol.">
        <title>The Global Catalogue of Microorganisms (GCM) 10K type strain sequencing project: providing services to taxonomists for standard genome sequencing and annotation.</title>
        <authorList>
            <consortium name="The Broad Institute Genomics Platform"/>
            <consortium name="The Broad Institute Genome Sequencing Center for Infectious Disease"/>
            <person name="Wu L."/>
            <person name="Ma J."/>
        </authorList>
    </citation>
    <scope>NUCLEOTIDE SEQUENCE [LARGE SCALE GENOMIC DNA]</scope>
    <source>
        <strain evidence="3 4">SKJ47</strain>
    </source>
</reference>
<evidence type="ECO:0000256" key="1">
    <source>
        <dbReference type="SAM" id="MobiDB-lite"/>
    </source>
</evidence>
<dbReference type="AlphaFoldDB" id="A0ABD5UYU4"/>
<feature type="region of interest" description="Disordered" evidence="1">
    <location>
        <begin position="218"/>
        <end position="242"/>
    </location>
</feature>
<dbReference type="InterPro" id="IPR011059">
    <property type="entry name" value="Metal-dep_hydrolase_composite"/>
</dbReference>
<evidence type="ECO:0000313" key="3">
    <source>
        <dbReference type="EMBL" id="MFC6892984.1"/>
    </source>
</evidence>
<accession>A0ABD5UYU4</accession>
<gene>
    <name evidence="3" type="ORF">ACFQE9_10270</name>
</gene>
<dbReference type="SUPFAM" id="SSF51338">
    <property type="entry name" value="Composite domain of metallo-dependent hydrolases"/>
    <property type="match status" value="1"/>
</dbReference>
<protein>
    <submittedName>
        <fullName evidence="3">Amidohydrolase family protein</fullName>
    </submittedName>
</protein>
<dbReference type="PANTHER" id="PTHR22642:SF2">
    <property type="entry name" value="PROTEIN LONG AFTER FAR-RED 3"/>
    <property type="match status" value="1"/>
</dbReference>
<proteinExistence type="predicted"/>
<evidence type="ECO:0000313" key="4">
    <source>
        <dbReference type="Proteomes" id="UP001596296"/>
    </source>
</evidence>
<dbReference type="InterPro" id="IPR013108">
    <property type="entry name" value="Amidohydro_3"/>
</dbReference>
<organism evidence="3 4">
    <name type="scientific">Halopenitus salinus</name>
    <dbReference type="NCBI Taxonomy" id="1198295"/>
    <lineage>
        <taxon>Archaea</taxon>
        <taxon>Methanobacteriati</taxon>
        <taxon>Methanobacteriota</taxon>
        <taxon>Stenosarchaea group</taxon>
        <taxon>Halobacteria</taxon>
        <taxon>Halobacteriales</taxon>
        <taxon>Haloferacaceae</taxon>
        <taxon>Halopenitus</taxon>
    </lineage>
</organism>
<comment type="caution">
    <text evidence="3">The sequence shown here is derived from an EMBL/GenBank/DDBJ whole genome shotgun (WGS) entry which is preliminary data.</text>
</comment>
<dbReference type="Pfam" id="PF07969">
    <property type="entry name" value="Amidohydro_3"/>
    <property type="match status" value="1"/>
</dbReference>
<dbReference type="InterPro" id="IPR032466">
    <property type="entry name" value="Metal_Hydrolase"/>
</dbReference>
<dbReference type="Gene3D" id="3.20.20.140">
    <property type="entry name" value="Metal-dependent hydrolases"/>
    <property type="match status" value="2"/>
</dbReference>
<sequence>MTDAADLVLLDGEIHTLTDPDRTHEALAVRDGEIVRLGASYDVEFLAGIDTTVVDLDGRVLLPGFVDAYADLTSLGRRLLDAERTSASGDSGDEPNARETREILAAAIAHANARGVTGVHDASAAALAPRAFRELGAAGELSLRVRIVYGAERLDAVAEAGLPTNAGSEHVRVGPIAFAPAEETTADVAEAIGGGYQLSVDATDAEAVDAVLDASGAGAGGKTTDGAGGKTIPGEGDPHRGARHRIERAEHVREEQIDRIAAANAVASVRPSAPDPDDGGISYRTFLDAGIPLAFGSGGGPVDPLSDAHRAVDVGDERSGLEVSEALRAATSGPAYAGFDEDDLGTIERGKRADLVALSESPWDKPGSIREIDVDLTVVDGEIVHDAR</sequence>
<dbReference type="SUPFAM" id="SSF51556">
    <property type="entry name" value="Metallo-dependent hydrolases"/>
    <property type="match status" value="1"/>
</dbReference>
<dbReference type="PANTHER" id="PTHR22642">
    <property type="entry name" value="IMIDAZOLONEPROPIONASE"/>
    <property type="match status" value="1"/>
</dbReference>
<name>A0ABD5UYU4_9EURY</name>
<dbReference type="Gene3D" id="2.30.40.10">
    <property type="entry name" value="Urease, subunit C, domain 1"/>
    <property type="match status" value="2"/>
</dbReference>
<dbReference type="EMBL" id="JBHSXL010000009">
    <property type="protein sequence ID" value="MFC6892984.1"/>
    <property type="molecule type" value="Genomic_DNA"/>
</dbReference>
<feature type="compositionally biased region" description="Gly residues" evidence="1">
    <location>
        <begin position="218"/>
        <end position="231"/>
    </location>
</feature>
<evidence type="ECO:0000259" key="2">
    <source>
        <dbReference type="Pfam" id="PF07969"/>
    </source>
</evidence>
<feature type="domain" description="Amidohydrolase 3" evidence="2">
    <location>
        <begin position="96"/>
        <end position="385"/>
    </location>
</feature>